<dbReference type="PROSITE" id="PS51257">
    <property type="entry name" value="PROKAR_LIPOPROTEIN"/>
    <property type="match status" value="1"/>
</dbReference>
<evidence type="ECO:0000259" key="2">
    <source>
        <dbReference type="PROSITE" id="PS51841"/>
    </source>
</evidence>
<comment type="caution">
    <text evidence="3">The sequence shown here is derived from an EMBL/GenBank/DDBJ whole genome shotgun (WGS) entry which is preliminary data.</text>
</comment>
<sequence>MLHKRTQGLRRAGLAALAMGSVAGCMLAVGLATPASASVAGLKINEVESNGDTTDWIELYNPTGSAINMAGSILADNDNSHAFPLSGTIAAGGYAVFDVSVGTGNFGLGAPDSARLFDGASTAATLVDSTSWTTHAGTTWGRLPNGSGSFGVTGASTRGAANVPPGLIGDITGVVINEVETDADAVHGDWVELYNPTGSAIDISKAIITDSDTGHVFTVPASTTLLAGGYVAYQVDGVGGFGLGSADEVNLFQPGDITFSQGAVDSFSWGVHPVETYGRDWTDLDINGLGTWKPTSDDTYGAENDQFTPGAGSNLTGVIVNEVKTTGDDVNGDWIELRNTSGSSRTIAGAILADDNDAHALRLPSGTPALAAGAIAAFRVDDTTVPGNFGLGDADSARLFTSDTIDLDPLVSTPVSARTWTQHGRTSLGWNGSSFIETRLPTFGTANDFSSAFAPDVSWVVLNEVDSSVASSGQDFVELKNTSGVTIDISGLILSDSDNAHAYAIPASTTLAAGAECTVEVDNAAVTGVNRFGLGSEDSIRLYRAGATVGTSIPLDHHEWTAHAADPLAPGVDKTYTRTSGGLGEWAVANPSKASAC</sequence>
<dbReference type="EMBL" id="BAABKN010000022">
    <property type="protein sequence ID" value="GAA4746481.1"/>
    <property type="molecule type" value="Genomic_DNA"/>
</dbReference>
<reference evidence="4" key="1">
    <citation type="journal article" date="2019" name="Int. J. Syst. Evol. Microbiol.">
        <title>The Global Catalogue of Microorganisms (GCM) 10K type strain sequencing project: providing services to taxonomists for standard genome sequencing and annotation.</title>
        <authorList>
            <consortium name="The Broad Institute Genomics Platform"/>
            <consortium name="The Broad Institute Genome Sequencing Center for Infectious Disease"/>
            <person name="Wu L."/>
            <person name="Ma J."/>
        </authorList>
    </citation>
    <scope>NUCLEOTIDE SEQUENCE [LARGE SCALE GENOMIC DNA]</scope>
    <source>
        <strain evidence="4">JCM 18532</strain>
    </source>
</reference>
<proteinExistence type="predicted"/>
<feature type="chain" id="PRO_5045314622" description="LTD domain-containing protein" evidence="1">
    <location>
        <begin position="38"/>
        <end position="597"/>
    </location>
</feature>
<organism evidence="3 4">
    <name type="scientific">Nocardioides endophyticus</name>
    <dbReference type="NCBI Taxonomy" id="1353775"/>
    <lineage>
        <taxon>Bacteria</taxon>
        <taxon>Bacillati</taxon>
        <taxon>Actinomycetota</taxon>
        <taxon>Actinomycetes</taxon>
        <taxon>Propionibacteriales</taxon>
        <taxon>Nocardioidaceae</taxon>
        <taxon>Nocardioides</taxon>
    </lineage>
</organism>
<keyword evidence="1" id="KW-0732">Signal</keyword>
<dbReference type="Pfam" id="PF00932">
    <property type="entry name" value="LTD"/>
    <property type="match status" value="3"/>
</dbReference>
<name>A0ABP8Z4S5_9ACTN</name>
<evidence type="ECO:0000313" key="3">
    <source>
        <dbReference type="EMBL" id="GAA4746481.1"/>
    </source>
</evidence>
<gene>
    <name evidence="3" type="ORF">GCM10023350_34010</name>
</gene>
<accession>A0ABP8Z4S5</accession>
<feature type="domain" description="LTD" evidence="2">
    <location>
        <begin position="29"/>
        <end position="134"/>
    </location>
</feature>
<feature type="domain" description="LTD" evidence="2">
    <location>
        <begin position="307"/>
        <end position="422"/>
    </location>
</feature>
<feature type="signal peptide" evidence="1">
    <location>
        <begin position="1"/>
        <end position="37"/>
    </location>
</feature>
<dbReference type="InterPro" id="IPR001322">
    <property type="entry name" value="Lamin_tail_dom"/>
</dbReference>
<evidence type="ECO:0000256" key="1">
    <source>
        <dbReference type="SAM" id="SignalP"/>
    </source>
</evidence>
<dbReference type="PROSITE" id="PS51841">
    <property type="entry name" value="LTD"/>
    <property type="match status" value="4"/>
</dbReference>
<feature type="domain" description="LTD" evidence="2">
    <location>
        <begin position="156"/>
        <end position="271"/>
    </location>
</feature>
<dbReference type="RefSeq" id="WP_345528077.1">
    <property type="nucleotide sequence ID" value="NZ_BAABKN010000022.1"/>
</dbReference>
<dbReference type="SUPFAM" id="SSF74853">
    <property type="entry name" value="Lamin A/C globular tail domain"/>
    <property type="match status" value="4"/>
</dbReference>
<evidence type="ECO:0000313" key="4">
    <source>
        <dbReference type="Proteomes" id="UP001499882"/>
    </source>
</evidence>
<dbReference type="InterPro" id="IPR036415">
    <property type="entry name" value="Lamin_tail_dom_sf"/>
</dbReference>
<feature type="domain" description="LTD" evidence="2">
    <location>
        <begin position="448"/>
        <end position="562"/>
    </location>
</feature>
<keyword evidence="4" id="KW-1185">Reference proteome</keyword>
<protein>
    <recommendedName>
        <fullName evidence="2">LTD domain-containing protein</fullName>
    </recommendedName>
</protein>
<dbReference type="Proteomes" id="UP001499882">
    <property type="component" value="Unassembled WGS sequence"/>
</dbReference>
<dbReference type="Gene3D" id="2.60.40.1260">
    <property type="entry name" value="Lamin Tail domain"/>
    <property type="match status" value="2"/>
</dbReference>